<sequence>MLLKLNLQKVKQGNDEAVLVIEEQLLMSEERYREIGALQLEFEAALDDHDQIIAMERVVEVSAKLQRKQSKSANFDQPVEVERNDPLPECTLPKFDGDVTKFWEFESSVYQETDLAHAAKSTYLRSCLTSEALGAIAGLSAANADYKERFNRLAIATAPLLLSFIGMARKEWDVKAIYEQLTAADCLITLTRGLLPDQNEIKWDEMTKENESAHSDLLNFLHFLRNQSQLLDGNCRSFLLISDTMSSMAQRELSQQVRSEKTTGGFLLDNGPHASVADSCPICKGSHKGSACPEVLKVNKRQRRVLTRKAGLCFSCLETGHEAKSGKFSDSLQDRHQKEGERLRPVMVNLALVEESGGSRLQIIRALAHGDGGKKMVVNCLFVTAAQRSFIREDVAHELGLREVTACELLAGPLVRKARRQSTTSSACWAQRSYEEVMMIPWPLRLALGLLWSTLNSSDYPDLTRLVRILDPGVGL</sequence>
<dbReference type="AlphaFoldDB" id="A0A0V1J190"/>
<keyword evidence="4" id="KW-1185">Reference proteome</keyword>
<protein>
    <submittedName>
        <fullName evidence="2">Uncharacterized protein</fullName>
    </submittedName>
</protein>
<dbReference type="Proteomes" id="UP000054805">
    <property type="component" value="Unassembled WGS sequence"/>
</dbReference>
<evidence type="ECO:0000313" key="1">
    <source>
        <dbReference type="EMBL" id="KRY70248.1"/>
    </source>
</evidence>
<organism evidence="2 4">
    <name type="scientific">Trichinella pseudospiralis</name>
    <name type="common">Parasitic roundworm</name>
    <dbReference type="NCBI Taxonomy" id="6337"/>
    <lineage>
        <taxon>Eukaryota</taxon>
        <taxon>Metazoa</taxon>
        <taxon>Ecdysozoa</taxon>
        <taxon>Nematoda</taxon>
        <taxon>Enoplea</taxon>
        <taxon>Dorylaimia</taxon>
        <taxon>Trichinellida</taxon>
        <taxon>Trichinellidae</taxon>
        <taxon>Trichinella</taxon>
    </lineage>
</organism>
<dbReference type="EMBL" id="JYDR01000077">
    <property type="protein sequence ID" value="KRY70248.1"/>
    <property type="molecule type" value="Genomic_DNA"/>
</dbReference>
<evidence type="ECO:0000313" key="4">
    <source>
        <dbReference type="Proteomes" id="UP000054805"/>
    </source>
</evidence>
<evidence type="ECO:0000313" key="2">
    <source>
        <dbReference type="EMBL" id="KRZ28747.1"/>
    </source>
</evidence>
<reference evidence="3 4" key="1">
    <citation type="submission" date="2015-01" db="EMBL/GenBank/DDBJ databases">
        <title>Evolution of Trichinella species and genotypes.</title>
        <authorList>
            <person name="Korhonen P.K."/>
            <person name="Edoardo P."/>
            <person name="Giuseppe L.R."/>
            <person name="Gasser R.B."/>
        </authorList>
    </citation>
    <scope>NUCLEOTIDE SEQUENCE [LARGE SCALE GENOMIC DNA]</scope>
    <source>
        <strain evidence="1">ISS13</strain>
        <strain evidence="2">ISS588</strain>
    </source>
</reference>
<evidence type="ECO:0000313" key="3">
    <source>
        <dbReference type="Proteomes" id="UP000054632"/>
    </source>
</evidence>
<accession>A0A0V1J190</accession>
<gene>
    <name evidence="1" type="ORF">T4A_1751</name>
    <name evidence="2" type="ORF">T4B_14278</name>
</gene>
<proteinExistence type="predicted"/>
<dbReference type="EMBL" id="JYDS01000054">
    <property type="protein sequence ID" value="KRZ28747.1"/>
    <property type="molecule type" value="Genomic_DNA"/>
</dbReference>
<name>A0A0V1J190_TRIPS</name>
<comment type="caution">
    <text evidence="2">The sequence shown here is derived from an EMBL/GenBank/DDBJ whole genome shotgun (WGS) entry which is preliminary data.</text>
</comment>
<dbReference type="Proteomes" id="UP000054632">
    <property type="component" value="Unassembled WGS sequence"/>
</dbReference>